<dbReference type="Proteomes" id="UP000252995">
    <property type="component" value="Unassembled WGS sequence"/>
</dbReference>
<dbReference type="InterPro" id="IPR050921">
    <property type="entry name" value="T4SS_GSP_E_ATPase"/>
</dbReference>
<comment type="similarity">
    <text evidence="1">Belongs to the GSP E family.</text>
</comment>
<dbReference type="Gene3D" id="3.40.50.300">
    <property type="entry name" value="P-loop containing nucleotide triphosphate hydrolases"/>
    <property type="match status" value="1"/>
</dbReference>
<dbReference type="CDD" id="cd01131">
    <property type="entry name" value="PilT"/>
    <property type="match status" value="1"/>
</dbReference>
<dbReference type="Pfam" id="PF00437">
    <property type="entry name" value="T2SSE"/>
    <property type="match status" value="1"/>
</dbReference>
<accession>A0A366FXR8</accession>
<gene>
    <name evidence="3" type="ORF">DET50_1462</name>
</gene>
<proteinExistence type="inferred from homology"/>
<dbReference type="PROSITE" id="PS00662">
    <property type="entry name" value="T2SP_E"/>
    <property type="match status" value="1"/>
</dbReference>
<dbReference type="AlphaFoldDB" id="A0A366FXR8"/>
<dbReference type="GO" id="GO:0016887">
    <property type="term" value="F:ATP hydrolysis activity"/>
    <property type="evidence" value="ECO:0007669"/>
    <property type="project" value="InterPro"/>
</dbReference>
<dbReference type="SUPFAM" id="SSF52540">
    <property type="entry name" value="P-loop containing nucleoside triphosphate hydrolases"/>
    <property type="match status" value="1"/>
</dbReference>
<evidence type="ECO:0000256" key="1">
    <source>
        <dbReference type="ARBA" id="ARBA00006611"/>
    </source>
</evidence>
<protein>
    <submittedName>
        <fullName evidence="3">Twitching motility protein PilU</fullName>
    </submittedName>
</protein>
<dbReference type="EMBL" id="QNRO01000046">
    <property type="protein sequence ID" value="RBP19448.1"/>
    <property type="molecule type" value="Genomic_DNA"/>
</dbReference>
<dbReference type="InterPro" id="IPR027417">
    <property type="entry name" value="P-loop_NTPase"/>
</dbReference>
<dbReference type="PANTHER" id="PTHR30486">
    <property type="entry name" value="TWITCHING MOTILITY PROTEIN PILT"/>
    <property type="match status" value="1"/>
</dbReference>
<dbReference type="GO" id="GO:0005524">
    <property type="term" value="F:ATP binding"/>
    <property type="evidence" value="ECO:0007669"/>
    <property type="project" value="InterPro"/>
</dbReference>
<feature type="domain" description="Bacterial type II secretion system protein E" evidence="2">
    <location>
        <begin position="193"/>
        <end position="207"/>
    </location>
</feature>
<name>A0A366FXR8_9GAMM</name>
<dbReference type="RefSeq" id="WP_113864305.1">
    <property type="nucleotide sequence ID" value="NZ_QNRO01000046.1"/>
</dbReference>
<dbReference type="NCBIfam" id="TIGR01420">
    <property type="entry name" value="pilT_fam"/>
    <property type="match status" value="1"/>
</dbReference>
<reference evidence="3 4" key="1">
    <citation type="submission" date="2018-06" db="EMBL/GenBank/DDBJ databases">
        <title>Freshwater and sediment microbial communities from various areas in North America, analyzing microbe dynamics in response to fracking.</title>
        <authorList>
            <person name="Lamendella R."/>
        </authorList>
    </citation>
    <scope>NUCLEOTIDE SEQUENCE [LARGE SCALE GENOMIC DNA]</scope>
    <source>
        <strain evidence="3 4">114J</strain>
    </source>
</reference>
<organism evidence="3 4">
    <name type="scientific">Marinobacter pelagius</name>
    <dbReference type="NCBI Taxonomy" id="379482"/>
    <lineage>
        <taxon>Bacteria</taxon>
        <taxon>Pseudomonadati</taxon>
        <taxon>Pseudomonadota</taxon>
        <taxon>Gammaproteobacteria</taxon>
        <taxon>Pseudomonadales</taxon>
        <taxon>Marinobacteraceae</taxon>
        <taxon>Marinobacter</taxon>
    </lineage>
</organism>
<dbReference type="InterPro" id="IPR001482">
    <property type="entry name" value="T2SS/T4SS_dom"/>
</dbReference>
<dbReference type="OrthoDB" id="9804785at2"/>
<dbReference type="PANTHER" id="PTHR30486:SF12">
    <property type="entry name" value="TYPE IV PILUS ATPASE PILU"/>
    <property type="match status" value="1"/>
</dbReference>
<evidence type="ECO:0000259" key="2">
    <source>
        <dbReference type="PROSITE" id="PS00662"/>
    </source>
</evidence>
<evidence type="ECO:0000313" key="3">
    <source>
        <dbReference type="EMBL" id="RBP19448.1"/>
    </source>
</evidence>
<dbReference type="InterPro" id="IPR006321">
    <property type="entry name" value="PilT/PilU"/>
</dbReference>
<comment type="caution">
    <text evidence="3">The sequence shown here is derived from an EMBL/GenBank/DDBJ whole genome shotgun (WGS) entry which is preliminary data.</text>
</comment>
<evidence type="ECO:0000313" key="4">
    <source>
        <dbReference type="Proteomes" id="UP000252995"/>
    </source>
</evidence>
<dbReference type="Gene3D" id="3.30.450.90">
    <property type="match status" value="1"/>
</dbReference>
<sequence>MDLTAYLKLMADKGASDLYLSTGAPVMMKVEGHTAPITQKHLPAGAVKELAYSIMKDKQRAEFEKSLELDMAVGLANIGRFRVNVLWQRGEVSMVIRHLKTEIPSIDTLGLPKILEQLIMEPRGLILVVGSTGSGKSTTLASMLDYRNSHTTGHILTIEDPIEYTHTHQKSVVNQREVGVDTHSYTEALRRAMREAPDVIMIGEIRDRETMKQALTYAETGHLCISTLHASNVDQTMRRIVNFFPEHAHKELFMDLSLHLKAVVAQRLLKGKDGKRCAAVEVMLASPYIKDIINKGEVEGITEVMEKSQQQGMKTFDQAIMDLYHQGKITEETALASADSRHNLEVKIRLEKGSLAGNSDSLTFDRD</sequence>